<proteinExistence type="predicted"/>
<dbReference type="InterPro" id="IPR014710">
    <property type="entry name" value="RmlC-like_jellyroll"/>
</dbReference>
<sequence length="203" mass="20937">MERVALDDVAPATPAPGVVRRRLSAVLGTAGVALVHYRVAPGDELPAGLHAHADQEEVFVVLDGTARFETLVPTDDSAAPALSPGGVTVEAGEAVGFASGEFQSGHNAGDTDLLVLAVGAPLDSGDLRVPVSCPDCDRYAMGLTTDGGPRFACPDCGCARRPTSCPECAGDDLRVRLGETRPTVVECVDCGERYPTPPVDGAW</sequence>
<accession>A0A6B0GNU0</accession>
<protein>
    <submittedName>
        <fullName evidence="1">Cupin domain-containing protein</fullName>
    </submittedName>
</protein>
<evidence type="ECO:0000313" key="1">
    <source>
        <dbReference type="EMBL" id="MWG36350.1"/>
    </source>
</evidence>
<dbReference type="OrthoDB" id="190812at2157"/>
<gene>
    <name evidence="1" type="ORF">GQS65_17985</name>
</gene>
<organism evidence="1 2">
    <name type="scientific">Halomarina oriensis</name>
    <dbReference type="NCBI Taxonomy" id="671145"/>
    <lineage>
        <taxon>Archaea</taxon>
        <taxon>Methanobacteriati</taxon>
        <taxon>Methanobacteriota</taxon>
        <taxon>Stenosarchaea group</taxon>
        <taxon>Halobacteria</taxon>
        <taxon>Halobacteriales</taxon>
        <taxon>Natronomonadaceae</taxon>
        <taxon>Halomarina</taxon>
    </lineage>
</organism>
<keyword evidence="2" id="KW-1185">Reference proteome</keyword>
<evidence type="ECO:0000313" key="2">
    <source>
        <dbReference type="Proteomes" id="UP000451471"/>
    </source>
</evidence>
<dbReference type="EMBL" id="WSZK01000034">
    <property type="protein sequence ID" value="MWG36350.1"/>
    <property type="molecule type" value="Genomic_DNA"/>
</dbReference>
<dbReference type="SUPFAM" id="SSF51182">
    <property type="entry name" value="RmlC-like cupins"/>
    <property type="match status" value="1"/>
</dbReference>
<reference evidence="1 2" key="1">
    <citation type="submission" date="2019-12" db="EMBL/GenBank/DDBJ databases">
        <title>Halocatena pleomorpha gen. nov. sp. nov., an extremely halophilic archaeon of family Halobacteriaceae isolated from saltpan soil.</title>
        <authorList>
            <person name="Pal Y."/>
            <person name="Verma A."/>
            <person name="Krishnamurthi S."/>
            <person name="Kumar P."/>
        </authorList>
    </citation>
    <scope>NUCLEOTIDE SEQUENCE [LARGE SCALE GENOMIC DNA]</scope>
    <source>
        <strain evidence="1 2">JCM 16495</strain>
    </source>
</reference>
<dbReference type="AlphaFoldDB" id="A0A6B0GNU0"/>
<dbReference type="Gene3D" id="2.60.120.10">
    <property type="entry name" value="Jelly Rolls"/>
    <property type="match status" value="1"/>
</dbReference>
<dbReference type="InterPro" id="IPR011051">
    <property type="entry name" value="RmlC_Cupin_sf"/>
</dbReference>
<dbReference type="RefSeq" id="WP_158206008.1">
    <property type="nucleotide sequence ID" value="NZ_WSZK01000034.1"/>
</dbReference>
<comment type="caution">
    <text evidence="1">The sequence shown here is derived from an EMBL/GenBank/DDBJ whole genome shotgun (WGS) entry which is preliminary data.</text>
</comment>
<dbReference type="Proteomes" id="UP000451471">
    <property type="component" value="Unassembled WGS sequence"/>
</dbReference>
<name>A0A6B0GNU0_9EURY</name>